<sequence>LCSVLRVFDQGRVRHPKQKRVHWAEIGLKSLGNVTVETPLGSNSSLLEPRWNESQCQNVLQEVSMLISLNRTLIVRAELSSIVYSNLTTQNYSAFSQTFTVKFENVLDPAEGEKKRGYERGEKIYALKVETEAPFLFAVPLPGVCGEGSMVPVRFLVNTTSACTIRVERYDDRLMKIVVAAKERLYHFFSAYAPQAIRSDQAKEQFWSLLYEKTADVPTKDGVVVAGNLIGHAGATKNGYSCHGGFGYGSRNGDATDAIRQAAQSELGITKPGRRNVDKQTWLWTDDVKAKVREKKSLYHEFLGGKTADNRRMYQEAEEATEKAVAVAKTTHYGDVNEKLASRDGERYLYRLAMNRHRWTEDVEKFFGVNDEDGHLFIDRKKALKYWRDYFKEISTAEFPHPAIPSTAPTHSPVQRITVEKT</sequence>
<reference evidence="3" key="1">
    <citation type="submission" date="2019-09" db="UniProtKB">
        <authorList>
            <consortium name="WormBaseParasite"/>
        </authorList>
    </citation>
    <scope>IDENTIFICATION</scope>
</reference>
<dbReference type="Proteomes" id="UP000050761">
    <property type="component" value="Unassembled WGS sequence"/>
</dbReference>
<dbReference type="WBParaSite" id="HPBE_0002700501-mRNA-1">
    <property type="protein sequence ID" value="HPBE_0002700501-mRNA-1"/>
    <property type="gene ID" value="HPBE_0002700501"/>
</dbReference>
<dbReference type="InterPro" id="IPR027124">
    <property type="entry name" value="Swc5/CFDP1/2"/>
</dbReference>
<feature type="region of interest" description="Disordered" evidence="1">
    <location>
        <begin position="402"/>
        <end position="422"/>
    </location>
</feature>
<name>A0A183GWD5_HELPZ</name>
<evidence type="ECO:0000256" key="1">
    <source>
        <dbReference type="SAM" id="MobiDB-lite"/>
    </source>
</evidence>
<evidence type="ECO:0000313" key="3">
    <source>
        <dbReference type="WBParaSite" id="HPBE_0002700501-mRNA-1"/>
    </source>
</evidence>
<dbReference type="PANTHER" id="PTHR23227">
    <property type="entry name" value="BUCENTAUR RELATED"/>
    <property type="match status" value="1"/>
</dbReference>
<dbReference type="PANTHER" id="PTHR23227:SF67">
    <property type="entry name" value="CRANIOFACIAL DEVELOPMENT PROTEIN 2-LIKE"/>
    <property type="match status" value="1"/>
</dbReference>
<dbReference type="AlphaFoldDB" id="A0A183GWD5"/>
<accession>A0A183GWD5</accession>
<proteinExistence type="predicted"/>
<evidence type="ECO:0000313" key="2">
    <source>
        <dbReference type="Proteomes" id="UP000050761"/>
    </source>
</evidence>
<protein>
    <submittedName>
        <fullName evidence="3">DUF2263 domain-containing protein</fullName>
    </submittedName>
</protein>
<organism evidence="2 3">
    <name type="scientific">Heligmosomoides polygyrus</name>
    <name type="common">Parasitic roundworm</name>
    <dbReference type="NCBI Taxonomy" id="6339"/>
    <lineage>
        <taxon>Eukaryota</taxon>
        <taxon>Metazoa</taxon>
        <taxon>Ecdysozoa</taxon>
        <taxon>Nematoda</taxon>
        <taxon>Chromadorea</taxon>
        <taxon>Rhabditida</taxon>
        <taxon>Rhabditina</taxon>
        <taxon>Rhabditomorpha</taxon>
        <taxon>Strongyloidea</taxon>
        <taxon>Heligmosomidae</taxon>
        <taxon>Heligmosomoides</taxon>
    </lineage>
</organism>
<keyword evidence="2" id="KW-1185">Reference proteome</keyword>